<dbReference type="InterPro" id="IPR029058">
    <property type="entry name" value="AB_hydrolase_fold"/>
</dbReference>
<dbReference type="SUPFAM" id="SSF52540">
    <property type="entry name" value="P-loop containing nucleoside triphosphate hydrolases"/>
    <property type="match status" value="1"/>
</dbReference>
<reference evidence="3" key="1">
    <citation type="submission" date="2021-10" db="EMBL/GenBank/DDBJ databases">
        <authorList>
            <person name="Piombo E."/>
        </authorList>
    </citation>
    <scope>NUCLEOTIDE SEQUENCE</scope>
</reference>
<dbReference type="AlphaFoldDB" id="A0A9N9Y969"/>
<evidence type="ECO:0000256" key="1">
    <source>
        <dbReference type="ARBA" id="ARBA00022737"/>
    </source>
</evidence>
<evidence type="ECO:0000313" key="4">
    <source>
        <dbReference type="Proteomes" id="UP000754883"/>
    </source>
</evidence>
<keyword evidence="4" id="KW-1185">Reference proteome</keyword>
<keyword evidence="1" id="KW-0677">Repeat</keyword>
<dbReference type="OrthoDB" id="21416at2759"/>
<comment type="caution">
    <text evidence="3">The sequence shown here is derived from an EMBL/GenBank/DDBJ whole genome shotgun (WGS) entry which is preliminary data.</text>
</comment>
<dbReference type="InterPro" id="IPR027417">
    <property type="entry name" value="P-loop_NTPase"/>
</dbReference>
<evidence type="ECO:0000313" key="3">
    <source>
        <dbReference type="EMBL" id="CAH0002163.1"/>
    </source>
</evidence>
<name>A0A9N9Y969_9HYPO</name>
<evidence type="ECO:0000259" key="2">
    <source>
        <dbReference type="Pfam" id="PF24883"/>
    </source>
</evidence>
<protein>
    <recommendedName>
        <fullName evidence="2">Nephrocystin 3-like N-terminal domain-containing protein</fullName>
    </recommendedName>
</protein>
<dbReference type="EMBL" id="CABFNO020001560">
    <property type="protein sequence ID" value="CAH0002163.1"/>
    <property type="molecule type" value="Genomic_DNA"/>
</dbReference>
<dbReference type="PANTHER" id="PTHR10039:SF5">
    <property type="entry name" value="NACHT DOMAIN-CONTAINING PROTEIN"/>
    <property type="match status" value="1"/>
</dbReference>
<sequence length="1207" mass="138064">MSDSTWLPRVYRLRRLPHHVGSEAEAEDLFSKAFDVPSDNIRVHSLATTHNRLEVPPSKVCTLRLRSLPACVRRDGSDNEWEAPHPEQPGCKLVLDTHFEGITVLNDIKPDSHHTDCICISGLASHPFGSWQTHGHDKSFMWLRDEIPRLIPGVRVILYGYNSQILKSKSFQSITDIALGLINQLQAGGWTMKSSKSLIFLAHSLGGIVLKDAIVQIADREIVASILDKIKGIIMFGVPNLGIYNSHLIMMTQGQPNESLIQELSRGNGNSYLRELNRRFDGLSFITRAKIYWAYETKESATVLRQLDGQWGRNGPSEILVSPDSATCYFNSKNKIMTIPIDKDHSSMVKFSRGDKDLEIILQTIGELCYIKQPENLDKSVAGSNFMGHRPLENSQGSSDGSHFQGQEFLMDQADMCKNLNANELDFRLSQIEDPFQETFGWVFKLPLFRDWLQQGCDIFWINGKPGSGKSTLMKHIFKSKVTWELLHDWRRSTNEVKEMIAGFFFNYRGTPLQKSFEGILRSLILQIINPHVRKFAKEHSEISALLARRKRILSFLEQFEELLRIIAPTALATDGDNQSSQNERDQILPNIESAEKQLSDIDGELSLIFQKLQYYKDSPDFRLLSLIQTEYRQPGDGLIHKLEKMLRLLLDQNIIQMDLFLFFDALDEFDGHLDMICRFLKSLILNPSNNGTRVKVCFSSRPWKALQEHFYEYPGFSLQEHTQDDIESYAASRLAISCTTSSITQDLIPTIIAKASGVFLWVRLAISEILATVSAHPKGISKEKLRDVLQHLPDDLQEFYKLTVDRIAKSDRRRAFALLELIIRAREPRHVDDIWRAVQIAGCSTFQEASPFVKYTFGVWHCYPRDQNPHIEQVSDVITWGGGLVEVVRGYPQLMHQTVLEFTLSLSFKKYVLGDLSSLVTENGHSFYMKFLLSSMAWDNMLRETPQTEDQDELAFHAKQSELTTGKSHLQFFQSIPEAELVKLSEVDISPYSRVAASLVFFSSLGLVLCIRDWMEGNPSKLQHVCKKEASLPIMTSLIIKRIESGELQRRYLETFKSLLDHGFDMKRDPDFLETLVTRCLAIVRTSDNEVSFSRDGLDSDSTVISVEYRRRKIVQNFTAQLASEDEQTFHDLDAANKVCEVVYEIFDILAKAGVDFLLISETLMQKLIKELERRGHVTDILREWPRGKTRTLGRTYIRRLKRLFK</sequence>
<dbReference type="InterPro" id="IPR056884">
    <property type="entry name" value="NPHP3-like_N"/>
</dbReference>
<dbReference type="PANTHER" id="PTHR10039">
    <property type="entry name" value="AMELOGENIN"/>
    <property type="match status" value="1"/>
</dbReference>
<gene>
    <name evidence="3" type="ORF">CBYS24578_00001874</name>
</gene>
<dbReference type="Proteomes" id="UP000754883">
    <property type="component" value="Unassembled WGS sequence"/>
</dbReference>
<proteinExistence type="predicted"/>
<organism evidence="3 4">
    <name type="scientific">Clonostachys byssicola</name>
    <dbReference type="NCBI Taxonomy" id="160290"/>
    <lineage>
        <taxon>Eukaryota</taxon>
        <taxon>Fungi</taxon>
        <taxon>Dikarya</taxon>
        <taxon>Ascomycota</taxon>
        <taxon>Pezizomycotina</taxon>
        <taxon>Sordariomycetes</taxon>
        <taxon>Hypocreomycetidae</taxon>
        <taxon>Hypocreales</taxon>
        <taxon>Bionectriaceae</taxon>
        <taxon>Clonostachys</taxon>
    </lineage>
</organism>
<feature type="domain" description="Nephrocystin 3-like N-terminal" evidence="2">
    <location>
        <begin position="439"/>
        <end position="542"/>
    </location>
</feature>
<dbReference type="Gene3D" id="3.40.50.1820">
    <property type="entry name" value="alpha/beta hydrolase"/>
    <property type="match status" value="1"/>
</dbReference>
<accession>A0A9N9Y969</accession>
<dbReference type="Pfam" id="PF24883">
    <property type="entry name" value="NPHP3_N"/>
    <property type="match status" value="1"/>
</dbReference>
<dbReference type="SUPFAM" id="SSF53474">
    <property type="entry name" value="alpha/beta-Hydrolases"/>
    <property type="match status" value="1"/>
</dbReference>